<dbReference type="Proteomes" id="UP000449547">
    <property type="component" value="Unassembled WGS sequence"/>
</dbReference>
<dbReference type="GO" id="GO:0004047">
    <property type="term" value="F:aminomethyltransferase activity"/>
    <property type="evidence" value="ECO:0007669"/>
    <property type="project" value="UniProtKB-EC"/>
</dbReference>
<dbReference type="RefSeq" id="XP_034010924.1">
    <property type="nucleotide sequence ID" value="XM_034157162.1"/>
</dbReference>
<dbReference type="InterPro" id="IPR013977">
    <property type="entry name" value="GcvT_C"/>
</dbReference>
<dbReference type="GO" id="GO:0008483">
    <property type="term" value="F:transaminase activity"/>
    <property type="evidence" value="ECO:0007669"/>
    <property type="project" value="UniProtKB-KW"/>
</dbReference>
<dbReference type="InterPro" id="IPR006223">
    <property type="entry name" value="GcvT"/>
</dbReference>
<comment type="subcellular location">
    <subcellularLocation>
        <location evidence="8">Mitochondrion</location>
    </subcellularLocation>
</comment>
<evidence type="ECO:0000256" key="3">
    <source>
        <dbReference type="ARBA" id="ARBA00022576"/>
    </source>
</evidence>
<dbReference type="Gene3D" id="3.30.1360.120">
    <property type="entry name" value="Probable tRNA modification gtpase trme, domain 1"/>
    <property type="match status" value="1"/>
</dbReference>
<evidence type="ECO:0000256" key="2">
    <source>
        <dbReference type="ARBA" id="ARBA00012616"/>
    </source>
</evidence>
<dbReference type="InterPro" id="IPR027266">
    <property type="entry name" value="TrmE/GcvT-like"/>
</dbReference>
<dbReference type="VEuPathDB" id="FungiDB:DIURU_004303"/>
<dbReference type="PANTHER" id="PTHR43757:SF2">
    <property type="entry name" value="AMINOMETHYLTRANSFERASE, MITOCHONDRIAL"/>
    <property type="match status" value="1"/>
</dbReference>
<evidence type="ECO:0000256" key="4">
    <source>
        <dbReference type="ARBA" id="ARBA00022679"/>
    </source>
</evidence>
<dbReference type="SUPFAM" id="SSF103025">
    <property type="entry name" value="Folate-binding domain"/>
    <property type="match status" value="1"/>
</dbReference>
<feature type="domain" description="Aminomethyltransferase C-terminal" evidence="11">
    <location>
        <begin position="307"/>
        <end position="382"/>
    </location>
</feature>
<keyword evidence="8" id="KW-0809">Transit peptide</keyword>
<keyword evidence="13" id="KW-1185">Reference proteome</keyword>
<evidence type="ECO:0000256" key="1">
    <source>
        <dbReference type="ARBA" id="ARBA00008609"/>
    </source>
</evidence>
<dbReference type="GO" id="GO:0005960">
    <property type="term" value="C:glycine cleavage complex"/>
    <property type="evidence" value="ECO:0007669"/>
    <property type="project" value="InterPro"/>
</dbReference>
<feature type="region of interest" description="Disordered" evidence="9">
    <location>
        <begin position="306"/>
        <end position="328"/>
    </location>
</feature>
<dbReference type="Pfam" id="PF08669">
    <property type="entry name" value="GCV_T_C"/>
    <property type="match status" value="1"/>
</dbReference>
<comment type="subunit">
    <text evidence="8">The glycine cleavage system is composed of four proteins: P, T, L and H.</text>
</comment>
<dbReference type="InterPro" id="IPR028896">
    <property type="entry name" value="GcvT/YgfZ/DmdA"/>
</dbReference>
<dbReference type="GeneID" id="54782954"/>
<evidence type="ECO:0000256" key="7">
    <source>
        <dbReference type="PIRSR" id="PIRSR006487-1"/>
    </source>
</evidence>
<evidence type="ECO:0000256" key="5">
    <source>
        <dbReference type="ARBA" id="ARBA00031395"/>
    </source>
</evidence>
<evidence type="ECO:0000256" key="9">
    <source>
        <dbReference type="SAM" id="MobiDB-lite"/>
    </source>
</evidence>
<evidence type="ECO:0000259" key="11">
    <source>
        <dbReference type="Pfam" id="PF08669"/>
    </source>
</evidence>
<gene>
    <name evidence="12" type="ORF">DIURU_004303</name>
</gene>
<evidence type="ECO:0000313" key="12">
    <source>
        <dbReference type="EMBL" id="KAA8899461.1"/>
    </source>
</evidence>
<organism evidence="12 13">
    <name type="scientific">Diutina rugosa</name>
    <name type="common">Yeast</name>
    <name type="synonym">Candida rugosa</name>
    <dbReference type="NCBI Taxonomy" id="5481"/>
    <lineage>
        <taxon>Eukaryota</taxon>
        <taxon>Fungi</taxon>
        <taxon>Dikarya</taxon>
        <taxon>Ascomycota</taxon>
        <taxon>Saccharomycotina</taxon>
        <taxon>Pichiomycetes</taxon>
        <taxon>Debaryomycetaceae</taxon>
        <taxon>Diutina</taxon>
    </lineage>
</organism>
<reference evidence="12 13" key="1">
    <citation type="submission" date="2019-07" db="EMBL/GenBank/DDBJ databases">
        <title>Genome assembly of two rare yeast pathogens: Diutina rugosa and Trichomonascus ciferrii.</title>
        <authorList>
            <person name="Mixao V."/>
            <person name="Saus E."/>
            <person name="Hansen A."/>
            <person name="Lass-Flor C."/>
            <person name="Gabaldon T."/>
        </authorList>
    </citation>
    <scope>NUCLEOTIDE SEQUENCE [LARGE SCALE GENOMIC DNA]</scope>
    <source>
        <strain evidence="12 13">CBS 613</strain>
    </source>
</reference>
<protein>
    <recommendedName>
        <fullName evidence="2 8">Aminomethyltransferase</fullName>
        <ecNumber evidence="2 8">2.1.2.10</ecNumber>
    </recommendedName>
    <alternativeName>
        <fullName evidence="5 8">Glycine cleavage system T protein</fullName>
    </alternativeName>
</protein>
<dbReference type="Gene3D" id="4.10.1250.10">
    <property type="entry name" value="Aminomethyltransferase fragment"/>
    <property type="match status" value="1"/>
</dbReference>
<accession>A0A642UI95</accession>
<comment type="caution">
    <text evidence="12">The sequence shown here is derived from an EMBL/GenBank/DDBJ whole genome shotgun (WGS) entry which is preliminary data.</text>
</comment>
<keyword evidence="3 8" id="KW-0032">Aminotransferase</keyword>
<dbReference type="PIRSF" id="PIRSF006487">
    <property type="entry name" value="GcvT"/>
    <property type="match status" value="1"/>
</dbReference>
<comment type="function">
    <text evidence="8">The glycine cleavage system catalyzes the degradation of glycine.</text>
</comment>
<dbReference type="SUPFAM" id="SSF101790">
    <property type="entry name" value="Aminomethyltransferase beta-barrel domain"/>
    <property type="match status" value="1"/>
</dbReference>
<dbReference type="InterPro" id="IPR006222">
    <property type="entry name" value="GCVT_N"/>
</dbReference>
<dbReference type="PANTHER" id="PTHR43757">
    <property type="entry name" value="AMINOMETHYLTRANSFERASE"/>
    <property type="match status" value="1"/>
</dbReference>
<dbReference type="OrthoDB" id="10263536at2759"/>
<dbReference type="GO" id="GO:0005739">
    <property type="term" value="C:mitochondrion"/>
    <property type="evidence" value="ECO:0007669"/>
    <property type="project" value="UniProtKB-SubCell"/>
</dbReference>
<keyword evidence="8" id="KW-0496">Mitochondrion</keyword>
<dbReference type="Gene3D" id="3.30.70.1400">
    <property type="entry name" value="Aminomethyltransferase beta-barrel domains"/>
    <property type="match status" value="1"/>
</dbReference>
<dbReference type="GO" id="GO:0006546">
    <property type="term" value="P:glycine catabolic process"/>
    <property type="evidence" value="ECO:0007669"/>
    <property type="project" value="InterPro"/>
</dbReference>
<name>A0A642UI95_DIURU</name>
<feature type="domain" description="GCVT N-terminal" evidence="10">
    <location>
        <begin position="17"/>
        <end position="281"/>
    </location>
</feature>
<comment type="catalytic activity">
    <reaction evidence="6 8">
        <text>N(6)-[(R)-S(8)-aminomethyldihydrolipoyl]-L-lysyl-[protein] + (6S)-5,6,7,8-tetrahydrofolate = N(6)-[(R)-dihydrolipoyl]-L-lysyl-[protein] + (6R)-5,10-methylene-5,6,7,8-tetrahydrofolate + NH4(+)</text>
        <dbReference type="Rhea" id="RHEA:16945"/>
        <dbReference type="Rhea" id="RHEA-COMP:10475"/>
        <dbReference type="Rhea" id="RHEA-COMP:10492"/>
        <dbReference type="ChEBI" id="CHEBI:15636"/>
        <dbReference type="ChEBI" id="CHEBI:28938"/>
        <dbReference type="ChEBI" id="CHEBI:57453"/>
        <dbReference type="ChEBI" id="CHEBI:83100"/>
        <dbReference type="ChEBI" id="CHEBI:83143"/>
        <dbReference type="EC" id="2.1.2.10"/>
    </reaction>
</comment>
<proteinExistence type="inferred from homology"/>
<comment type="similarity">
    <text evidence="1 8">Belongs to the GcvT family.</text>
</comment>
<feature type="binding site" evidence="7">
    <location>
        <position position="211"/>
    </location>
    <ligand>
        <name>substrate</name>
    </ligand>
</feature>
<dbReference type="AlphaFoldDB" id="A0A642UI95"/>
<dbReference type="Pfam" id="PF01571">
    <property type="entry name" value="GCV_T"/>
    <property type="match status" value="1"/>
</dbReference>
<dbReference type="NCBIfam" id="NF001567">
    <property type="entry name" value="PRK00389.1"/>
    <property type="match status" value="1"/>
</dbReference>
<dbReference type="InterPro" id="IPR029043">
    <property type="entry name" value="GcvT/YgfZ_C"/>
</dbReference>
<evidence type="ECO:0000256" key="6">
    <source>
        <dbReference type="ARBA" id="ARBA00047665"/>
    </source>
</evidence>
<keyword evidence="4 8" id="KW-0808">Transferase</keyword>
<evidence type="ECO:0000256" key="8">
    <source>
        <dbReference type="RuleBase" id="RU003981"/>
    </source>
</evidence>
<dbReference type="EMBL" id="SWFT01000123">
    <property type="protein sequence ID" value="KAA8899461.1"/>
    <property type="molecule type" value="Genomic_DNA"/>
</dbReference>
<dbReference type="NCBIfam" id="TIGR00528">
    <property type="entry name" value="gcvT"/>
    <property type="match status" value="1"/>
</dbReference>
<dbReference type="EC" id="2.1.2.10" evidence="2 8"/>
<sequence length="390" mass="43070">MLRSSKRLYSALAKTPLYPCHIELGGKMVDYAGFDMPVLYQGQTHIESHHWVREKCGLFDVSHMLQHRISGPDAKAFLQKCTPIDLDSLAPFQGSLSVLLNEDGGVIDDCIITKHDDDHYYMVTNAGCRDKDMKFLKKEGEAFNSLDHQPFESTLLAIQGPKAAEVLQQFTQEDLTKLFFGNSVFAKVAGIKSNEPVHIARAGYTGEDGFELSIPSSNHDEATDARNFFMSLIEDFPETVKPIGLAARDSLRLEAGMCLYGNELSEDKTPIDASLAWLVPKSRRETGGFNGAAKILSQIKDKSTTHRRVGIRSKGPAPRGDSKIYSQDGNEIGWVTSGSASPTLGGNVGQAYIEKGYKFGTPIKIEIRGKQRDGEIAKLPFIEAKFYRGE</sequence>
<dbReference type="FunFam" id="3.30.70.1400:FF:000001">
    <property type="entry name" value="Aminomethyltransferase"/>
    <property type="match status" value="1"/>
</dbReference>
<dbReference type="OMA" id="MPVQYPA"/>
<evidence type="ECO:0000313" key="13">
    <source>
        <dbReference type="Proteomes" id="UP000449547"/>
    </source>
</evidence>
<dbReference type="Gene3D" id="2.40.30.110">
    <property type="entry name" value="Aminomethyltransferase beta-barrel domains"/>
    <property type="match status" value="1"/>
</dbReference>
<evidence type="ECO:0000259" key="10">
    <source>
        <dbReference type="Pfam" id="PF01571"/>
    </source>
</evidence>